<evidence type="ECO:0000313" key="2">
    <source>
        <dbReference type="EMBL" id="WIN00492.1"/>
    </source>
</evidence>
<evidence type="ECO:0000256" key="1">
    <source>
        <dbReference type="SAM" id="Phobius"/>
    </source>
</evidence>
<keyword evidence="1" id="KW-1133">Transmembrane helix</keyword>
<feature type="transmembrane region" description="Helical" evidence="1">
    <location>
        <begin position="55"/>
        <end position="77"/>
    </location>
</feature>
<dbReference type="NCBIfam" id="NF038083">
    <property type="entry name" value="CU044_5270_fam"/>
    <property type="match status" value="1"/>
</dbReference>
<keyword evidence="1" id="KW-0472">Membrane</keyword>
<keyword evidence="1" id="KW-0812">Transmembrane</keyword>
<dbReference type="Proteomes" id="UP001240150">
    <property type="component" value="Chromosome"/>
</dbReference>
<organism evidence="2 3">
    <name type="scientific">Actinoplanes oblitus</name>
    <dbReference type="NCBI Taxonomy" id="3040509"/>
    <lineage>
        <taxon>Bacteria</taxon>
        <taxon>Bacillati</taxon>
        <taxon>Actinomycetota</taxon>
        <taxon>Actinomycetes</taxon>
        <taxon>Micromonosporales</taxon>
        <taxon>Micromonosporaceae</taxon>
        <taxon>Actinoplanes</taxon>
    </lineage>
</organism>
<sequence>MNRTSGPDPAERAELARMLPAPGEPELSADRHLLLKDAFMKQITEPPVVTPRRRLALLTVPVAAAVLVATLVGVTVLRHRATGGTSIAANSPRVAVAAGDAAGVAPLMERVALVAGKKPQVPVGKDEYVYIRSKVAFLDFVQDGNSGNKDAGIDPMALSPVRTREIWIPASQGDEGLIHDRGETFGLSGAEPNSHYAGLPTDPTTLLAKIHAITKGHSHSDETAAFLFIGDALRESLLPPQVAAALYRAAAKIPGVVLVADSVDAVGRHGVAVARTDEEGERREWIFNPATFEYLGERSYLVRDTDLGKAGMLTGTTAVLQRGVVHKKGDLPE</sequence>
<gene>
    <name evidence="2" type="ORF">ACTOB_004201</name>
</gene>
<dbReference type="EMBL" id="CP126980">
    <property type="protein sequence ID" value="WIN00492.1"/>
    <property type="molecule type" value="Genomic_DNA"/>
</dbReference>
<accession>A0ABY8WRG1</accession>
<dbReference type="RefSeq" id="WP_284922021.1">
    <property type="nucleotide sequence ID" value="NZ_CP126980.1"/>
</dbReference>
<proteinExistence type="predicted"/>
<protein>
    <submittedName>
        <fullName evidence="2">CU044_5270 family protein</fullName>
    </submittedName>
</protein>
<name>A0ABY8WRG1_9ACTN</name>
<keyword evidence="3" id="KW-1185">Reference proteome</keyword>
<dbReference type="InterPro" id="IPR047789">
    <property type="entry name" value="CU044_5270-like"/>
</dbReference>
<evidence type="ECO:0000313" key="3">
    <source>
        <dbReference type="Proteomes" id="UP001240150"/>
    </source>
</evidence>
<reference evidence="2 3" key="1">
    <citation type="submission" date="2023-06" db="EMBL/GenBank/DDBJ databases">
        <authorList>
            <person name="Yushchuk O."/>
            <person name="Binda E."/>
            <person name="Ruckert-Reed C."/>
            <person name="Fedorenko V."/>
            <person name="Kalinowski J."/>
            <person name="Marinelli F."/>
        </authorList>
    </citation>
    <scope>NUCLEOTIDE SEQUENCE [LARGE SCALE GENOMIC DNA]</scope>
    <source>
        <strain evidence="2 3">NRRL 3884</strain>
    </source>
</reference>